<dbReference type="RefSeq" id="WP_091179533.1">
    <property type="nucleotide sequence ID" value="NZ_FOFA01000003.1"/>
</dbReference>
<organism evidence="2 3">
    <name type="scientific">Microlunatus flavus</name>
    <dbReference type="NCBI Taxonomy" id="1036181"/>
    <lineage>
        <taxon>Bacteria</taxon>
        <taxon>Bacillati</taxon>
        <taxon>Actinomycetota</taxon>
        <taxon>Actinomycetes</taxon>
        <taxon>Propionibacteriales</taxon>
        <taxon>Propionibacteriaceae</taxon>
        <taxon>Microlunatus</taxon>
    </lineage>
</organism>
<name>A0A1H9GDL2_9ACTN</name>
<keyword evidence="1" id="KW-0472">Membrane</keyword>
<keyword evidence="1" id="KW-1133">Transmembrane helix</keyword>
<evidence type="ECO:0000313" key="2">
    <source>
        <dbReference type="EMBL" id="SEQ48167.1"/>
    </source>
</evidence>
<evidence type="ECO:0000256" key="1">
    <source>
        <dbReference type="SAM" id="Phobius"/>
    </source>
</evidence>
<dbReference type="OrthoDB" id="5181921at2"/>
<dbReference type="Proteomes" id="UP000198504">
    <property type="component" value="Unassembled WGS sequence"/>
</dbReference>
<feature type="transmembrane region" description="Helical" evidence="1">
    <location>
        <begin position="56"/>
        <end position="74"/>
    </location>
</feature>
<evidence type="ECO:0000313" key="3">
    <source>
        <dbReference type="Proteomes" id="UP000198504"/>
    </source>
</evidence>
<dbReference type="AlphaFoldDB" id="A0A1H9GDL2"/>
<accession>A0A1H9GDL2</accession>
<dbReference type="STRING" id="1036181.SAMN05421756_103594"/>
<sequence>MAERDTLIRSMHDLGAAAWFGGSLMGAVGVNGAADAAKDPTERLRLSSIGWAKWTPWQVAAVGVHAVGGIGLLITNRRRSRQQPGATANNVVKIIVTAAAAGVTAYSGTLGAKVLKHADEGAEGSVTPGSTSSAELASAQRQLKVCQYLIPALSGTLIVLGAIHGEQQRGVAGLLDLSGDEVQHGLRQAVRKVL</sequence>
<reference evidence="3" key="1">
    <citation type="submission" date="2016-10" db="EMBL/GenBank/DDBJ databases">
        <authorList>
            <person name="Varghese N."/>
            <person name="Submissions S."/>
        </authorList>
    </citation>
    <scope>NUCLEOTIDE SEQUENCE [LARGE SCALE GENOMIC DNA]</scope>
    <source>
        <strain evidence="3">CGMCC 4.6856</strain>
    </source>
</reference>
<keyword evidence="1" id="KW-0812">Transmembrane</keyword>
<proteinExistence type="predicted"/>
<dbReference type="EMBL" id="FOFA01000003">
    <property type="protein sequence ID" value="SEQ48167.1"/>
    <property type="molecule type" value="Genomic_DNA"/>
</dbReference>
<keyword evidence="3" id="KW-1185">Reference proteome</keyword>
<gene>
    <name evidence="2" type="ORF">SAMN05421756_103594</name>
</gene>
<protein>
    <submittedName>
        <fullName evidence="2">Uncharacterized protein</fullName>
    </submittedName>
</protein>